<dbReference type="Proteomes" id="UP000192393">
    <property type="component" value="Unassembled WGS sequence"/>
</dbReference>
<dbReference type="InterPro" id="IPR011050">
    <property type="entry name" value="Pectin_lyase_fold/virulence"/>
</dbReference>
<dbReference type="InterPro" id="IPR026444">
    <property type="entry name" value="Secre_tail"/>
</dbReference>
<protein>
    <submittedName>
        <fullName evidence="4">Por secretion system C-terminal sorting domain-containing protein</fullName>
    </submittedName>
</protein>
<dbReference type="NCBIfam" id="NF041518">
    <property type="entry name" value="choice_anch_Q"/>
    <property type="match status" value="1"/>
</dbReference>
<dbReference type="InterPro" id="IPR012334">
    <property type="entry name" value="Pectin_lyas_fold"/>
</dbReference>
<dbReference type="Gene3D" id="2.160.20.10">
    <property type="entry name" value="Single-stranded right-handed beta-helix, Pectin lyase-like"/>
    <property type="match status" value="1"/>
</dbReference>
<dbReference type="NCBIfam" id="TIGR04183">
    <property type="entry name" value="Por_Secre_tail"/>
    <property type="match status" value="1"/>
</dbReference>
<dbReference type="Pfam" id="PF18962">
    <property type="entry name" value="Por_Secre_tail"/>
    <property type="match status" value="1"/>
</dbReference>
<evidence type="ECO:0000313" key="4">
    <source>
        <dbReference type="EMBL" id="SMC34436.1"/>
    </source>
</evidence>
<dbReference type="STRING" id="1434700.SAMN06296427_101284"/>
<feature type="chain" id="PRO_5010747255" evidence="2">
    <location>
        <begin position="20"/>
        <end position="592"/>
    </location>
</feature>
<evidence type="ECO:0000259" key="3">
    <source>
        <dbReference type="Pfam" id="PF18962"/>
    </source>
</evidence>
<accession>A0A1W1YE67</accession>
<dbReference type="RefSeq" id="WP_084015530.1">
    <property type="nucleotide sequence ID" value="NZ_FWXS01000001.1"/>
</dbReference>
<organism evidence="4 5">
    <name type="scientific">Moheibacter sediminis</name>
    <dbReference type="NCBI Taxonomy" id="1434700"/>
    <lineage>
        <taxon>Bacteria</taxon>
        <taxon>Pseudomonadati</taxon>
        <taxon>Bacteroidota</taxon>
        <taxon>Flavobacteriia</taxon>
        <taxon>Flavobacteriales</taxon>
        <taxon>Weeksellaceae</taxon>
        <taxon>Moheibacter</taxon>
    </lineage>
</organism>
<evidence type="ECO:0000313" key="5">
    <source>
        <dbReference type="Proteomes" id="UP000192393"/>
    </source>
</evidence>
<feature type="signal peptide" evidence="2">
    <location>
        <begin position="1"/>
        <end position="19"/>
    </location>
</feature>
<gene>
    <name evidence="4" type="ORF">SAMN06296427_101284</name>
</gene>
<dbReference type="AlphaFoldDB" id="A0A1W1YE67"/>
<dbReference type="SUPFAM" id="SSF51126">
    <property type="entry name" value="Pectin lyase-like"/>
    <property type="match status" value="1"/>
</dbReference>
<reference evidence="4 5" key="1">
    <citation type="submission" date="2017-04" db="EMBL/GenBank/DDBJ databases">
        <authorList>
            <person name="Afonso C.L."/>
            <person name="Miller P.J."/>
            <person name="Scott M.A."/>
            <person name="Spackman E."/>
            <person name="Goraichik I."/>
            <person name="Dimitrov K.M."/>
            <person name="Suarez D.L."/>
            <person name="Swayne D.E."/>
        </authorList>
    </citation>
    <scope>NUCLEOTIDE SEQUENCE [LARGE SCALE GENOMIC DNA]</scope>
    <source>
        <strain evidence="4 5">CGMCC 1.12708</strain>
    </source>
</reference>
<proteinExistence type="predicted"/>
<name>A0A1W1YE67_9FLAO</name>
<dbReference type="InterPro" id="IPR059226">
    <property type="entry name" value="Choice_anch_Q_dom"/>
</dbReference>
<feature type="domain" description="Secretion system C-terminal sorting" evidence="3">
    <location>
        <begin position="518"/>
        <end position="591"/>
    </location>
</feature>
<keyword evidence="1 2" id="KW-0732">Signal</keyword>
<dbReference type="OrthoDB" id="8901262at2"/>
<sequence length="592" mass="64868">MRKFLLIPILLIFVSNLMAQTPDANNVLYVNGQSSSGNQSGDSWQNAITNLSDALKWARQNQNGTIWTSENPLQIWVARGTYKPMYNHADGQFTTNGNRSNSFVMVKNVQIYGGFSGQESSLEQRNFENNVTILTGEIGTQHSTLDNAYHVVVSAGDVENALLDGFTITAGRGDDFDVVTINGFEVKNYDGAGITNNNSSPTYKNLKVDSNYGYWGGQIHNYKSNSVFENMSITKGWGFWGGGVYNWLSSTTFNNVYIAENYGDLAGGGMYNVENSSTTLNHVVFYKNQTALDKDSQGGGLYSYVQSPIELNYVSFIENESLTAGGGIAWVGDGLNGNLAFNNCLFVGNKAEQRGGAILYDDQSGGSFKVINSTFYGNESANGASLFIRRDSGNIPVEINNSIIWGNSNSVYQDVAGTVNIQNSLVQDTNCPTGMNCNELVLFNTDPKFTDAENGDFSLLENSPAKNAGNNSFFIGLNNETIDLAGNSRLSGSAIDMGAYEFQEEMSMYETDFSNIKLYPNPVSKGSNIYLTGLNVRESKIQIYSMTGALILEINSNQKETSIQIPFNLSTGVYILKYENEKQTKSVKFIVK</sequence>
<evidence type="ECO:0000256" key="2">
    <source>
        <dbReference type="SAM" id="SignalP"/>
    </source>
</evidence>
<evidence type="ECO:0000256" key="1">
    <source>
        <dbReference type="ARBA" id="ARBA00022729"/>
    </source>
</evidence>
<keyword evidence="5" id="KW-1185">Reference proteome</keyword>
<dbReference type="EMBL" id="FWXS01000001">
    <property type="protein sequence ID" value="SMC34436.1"/>
    <property type="molecule type" value="Genomic_DNA"/>
</dbReference>